<dbReference type="Pfam" id="PF22544">
    <property type="entry name" value="HYDIN_VesB_CFA65-like_Ig"/>
    <property type="match status" value="2"/>
</dbReference>
<dbReference type="Gene3D" id="2.60.40.10">
    <property type="entry name" value="Immunoglobulins"/>
    <property type="match status" value="3"/>
</dbReference>
<dbReference type="PANTHER" id="PTHR23053:SF0">
    <property type="entry name" value="HYDROCEPHALUS-INDUCING PROTEIN HOMOLOG"/>
    <property type="match status" value="1"/>
</dbReference>
<dbReference type="GO" id="GO:0003341">
    <property type="term" value="P:cilium movement"/>
    <property type="evidence" value="ECO:0007669"/>
    <property type="project" value="TreeGrafter"/>
</dbReference>
<reference evidence="7 8" key="1">
    <citation type="submission" date="2019-09" db="EMBL/GenBank/DDBJ databases">
        <title>Bird 10,000 Genomes (B10K) Project - Family phase.</title>
        <authorList>
            <person name="Zhang G."/>
        </authorList>
    </citation>
    <scope>NUCLEOTIDE SEQUENCE [LARGE SCALE GENOMIC DNA]</scope>
    <source>
        <strain evidence="7">B10K-DU-011-42</strain>
        <tissue evidence="7">Muscle</tissue>
    </source>
</reference>
<keyword evidence="8" id="KW-1185">Reference proteome</keyword>
<evidence type="ECO:0000259" key="6">
    <source>
        <dbReference type="Pfam" id="PF22544"/>
    </source>
</evidence>
<evidence type="ECO:0000256" key="5">
    <source>
        <dbReference type="ARBA" id="ARBA00023273"/>
    </source>
</evidence>
<evidence type="ECO:0000256" key="3">
    <source>
        <dbReference type="ARBA" id="ARBA00022490"/>
    </source>
</evidence>
<organism evidence="7 8">
    <name type="scientific">Anthoscopus minutus</name>
    <name type="common">Southern penduline-tit</name>
    <dbReference type="NCBI Taxonomy" id="156561"/>
    <lineage>
        <taxon>Eukaryota</taxon>
        <taxon>Metazoa</taxon>
        <taxon>Chordata</taxon>
        <taxon>Craniata</taxon>
        <taxon>Vertebrata</taxon>
        <taxon>Euteleostomi</taxon>
        <taxon>Archelosauria</taxon>
        <taxon>Archosauria</taxon>
        <taxon>Dinosauria</taxon>
        <taxon>Saurischia</taxon>
        <taxon>Theropoda</taxon>
        <taxon>Coelurosauria</taxon>
        <taxon>Aves</taxon>
        <taxon>Neognathae</taxon>
        <taxon>Neoaves</taxon>
        <taxon>Telluraves</taxon>
        <taxon>Australaves</taxon>
        <taxon>Passeriformes</taxon>
        <taxon>Paridae</taxon>
        <taxon>Anthoscopus</taxon>
    </lineage>
</organism>
<feature type="non-terminal residue" evidence="7">
    <location>
        <position position="368"/>
    </location>
</feature>
<name>A0A7L2DVG7_ANTMN</name>
<feature type="domain" description="HYDIN/VesB/CFA65-like Ig-like" evidence="6">
    <location>
        <begin position="28"/>
        <end position="119"/>
    </location>
</feature>
<evidence type="ECO:0000313" key="8">
    <source>
        <dbReference type="Proteomes" id="UP000554720"/>
    </source>
</evidence>
<dbReference type="GO" id="GO:1904158">
    <property type="term" value="P:axonemal central apparatus assembly"/>
    <property type="evidence" value="ECO:0007669"/>
    <property type="project" value="TreeGrafter"/>
</dbReference>
<evidence type="ECO:0000256" key="1">
    <source>
        <dbReference type="ARBA" id="ARBA00004138"/>
    </source>
</evidence>
<keyword evidence="5" id="KW-0966">Cell projection</keyword>
<gene>
    <name evidence="7" type="primary">Hydin_0</name>
    <name evidence="7" type="ORF">ANTMIN_R01211</name>
</gene>
<keyword evidence="3" id="KW-0963">Cytoplasm</keyword>
<evidence type="ECO:0000256" key="4">
    <source>
        <dbReference type="ARBA" id="ARBA00023069"/>
    </source>
</evidence>
<dbReference type="AlphaFoldDB" id="A0A7L2DVG7"/>
<sequence>QDYFHEVICTTEREKFIVPIWAIGARGILDFPDQLDFSVCPVKYDTQKTLLVRNVGNRAALFQLSTKSPFSVIPAKGALNIGDAVQVTVGFQPLKTGDRAASLVVHYDTGEDTHTSLRGRAVDVHIRLDRNTVTVGKTYITLSNRTTLLIHNLSNVTAFFQWKAFDNQGQEDQLKLRQYQKLCQQAKDKLSDLLKDCEVDITRQERLTLLNRSLWSEKAKVREDPMLFCDDIFSLEPQEGEIGPNSSAEISVFFKPQEARVYKRAAYCDISGRENRLPLVLIGEGLGPQLRFSFEKLHIGEVFVRASNCYEMKLLNSGPIEAAFSLAPPSTAMGSCFTFLPQEGRVAPNRHQDIWISFCPTMLGEFEE</sequence>
<feature type="domain" description="HYDIN/VesB/CFA65-like Ig-like" evidence="6">
    <location>
        <begin position="288"/>
        <end position="368"/>
    </location>
</feature>
<comment type="caution">
    <text evidence="7">The sequence shown here is derived from an EMBL/GenBank/DDBJ whole genome shotgun (WGS) entry which is preliminary data.</text>
</comment>
<evidence type="ECO:0000256" key="2">
    <source>
        <dbReference type="ARBA" id="ARBA00004496"/>
    </source>
</evidence>
<protein>
    <submittedName>
        <fullName evidence="7">HYDIN protein</fullName>
    </submittedName>
</protein>
<dbReference type="InterPro" id="IPR053879">
    <property type="entry name" value="HYDIN_VesB_CFA65-like_Ig"/>
</dbReference>
<comment type="subcellular location">
    <subcellularLocation>
        <location evidence="1">Cell projection</location>
        <location evidence="1">Cilium</location>
    </subcellularLocation>
    <subcellularLocation>
        <location evidence="2">Cytoplasm</location>
    </subcellularLocation>
</comment>
<dbReference type="InterPro" id="IPR013783">
    <property type="entry name" value="Ig-like_fold"/>
</dbReference>
<dbReference type="EMBL" id="VWYI01007492">
    <property type="protein sequence ID" value="NXQ53654.1"/>
    <property type="molecule type" value="Genomic_DNA"/>
</dbReference>
<dbReference type="InterPro" id="IPR033305">
    <property type="entry name" value="Hydin-like"/>
</dbReference>
<accession>A0A7L2DVG7</accession>
<dbReference type="PANTHER" id="PTHR23053">
    <property type="entry name" value="DLEC1 DELETED IN LUNG AND ESOPHAGEAL CANCER 1"/>
    <property type="match status" value="1"/>
</dbReference>
<keyword evidence="4" id="KW-0969">Cilium</keyword>
<dbReference type="OrthoDB" id="442692at2759"/>
<evidence type="ECO:0000313" key="7">
    <source>
        <dbReference type="EMBL" id="NXQ53654.1"/>
    </source>
</evidence>
<proteinExistence type="predicted"/>
<feature type="non-terminal residue" evidence="7">
    <location>
        <position position="1"/>
    </location>
</feature>
<dbReference type="GO" id="GO:0005930">
    <property type="term" value="C:axoneme"/>
    <property type="evidence" value="ECO:0007669"/>
    <property type="project" value="TreeGrafter"/>
</dbReference>
<dbReference type="Proteomes" id="UP000554720">
    <property type="component" value="Unassembled WGS sequence"/>
</dbReference>